<evidence type="ECO:0000256" key="3">
    <source>
        <dbReference type="ARBA" id="ARBA00022553"/>
    </source>
</evidence>
<dbReference type="CDD" id="cd18787">
    <property type="entry name" value="SF2_C_DEAD"/>
    <property type="match status" value="1"/>
</dbReference>
<dbReference type="Proteomes" id="UP000438429">
    <property type="component" value="Unassembled WGS sequence"/>
</dbReference>
<feature type="region of interest" description="Disordered" evidence="17">
    <location>
        <begin position="121"/>
        <end position="159"/>
    </location>
</feature>
<keyword evidence="3" id="KW-0597">Phosphoprotein</keyword>
<evidence type="ECO:0000256" key="8">
    <source>
        <dbReference type="ARBA" id="ARBA00022806"/>
    </source>
</evidence>
<gene>
    <name evidence="22" type="ORF">F2P81_007736</name>
</gene>
<protein>
    <recommendedName>
        <fullName evidence="2">RNA helicase</fullName>
        <ecNumber evidence="2">3.6.4.13</ecNumber>
    </recommendedName>
</protein>
<feature type="compositionally biased region" description="Basic and acidic residues" evidence="17">
    <location>
        <begin position="849"/>
        <end position="868"/>
    </location>
</feature>
<dbReference type="Pfam" id="PF00270">
    <property type="entry name" value="DEAD"/>
    <property type="match status" value="1"/>
</dbReference>
<evidence type="ECO:0000259" key="19">
    <source>
        <dbReference type="PROSITE" id="PS51192"/>
    </source>
</evidence>
<feature type="domain" description="CCHC-type" evidence="18">
    <location>
        <begin position="1488"/>
        <end position="1503"/>
    </location>
</feature>
<feature type="domain" description="DEAD-box RNA helicase Q" evidence="21">
    <location>
        <begin position="1111"/>
        <end position="1139"/>
    </location>
</feature>
<evidence type="ECO:0000313" key="23">
    <source>
        <dbReference type="Proteomes" id="UP000438429"/>
    </source>
</evidence>
<feature type="compositionally biased region" description="Low complexity" evidence="17">
    <location>
        <begin position="226"/>
        <end position="245"/>
    </location>
</feature>
<dbReference type="InterPro" id="IPR011545">
    <property type="entry name" value="DEAD/DEAH_box_helicase_dom"/>
</dbReference>
<proteinExistence type="inferred from homology"/>
<dbReference type="Pfam" id="PF15914">
    <property type="entry name" value="FAM193_C"/>
    <property type="match status" value="1"/>
</dbReference>
<dbReference type="GO" id="GO:0003723">
    <property type="term" value="F:RNA binding"/>
    <property type="evidence" value="ECO:0007669"/>
    <property type="project" value="UniProtKB-KW"/>
</dbReference>
<feature type="compositionally biased region" description="Polar residues" evidence="17">
    <location>
        <begin position="344"/>
        <end position="357"/>
    </location>
</feature>
<evidence type="ECO:0000256" key="6">
    <source>
        <dbReference type="ARBA" id="ARBA00022771"/>
    </source>
</evidence>
<dbReference type="InterPro" id="IPR031802">
    <property type="entry name" value="FAM193_C"/>
</dbReference>
<dbReference type="EC" id="3.6.4.13" evidence="2"/>
<comment type="similarity">
    <text evidence="13">Belongs to the DEAD box helicase family. DDX41 subfamily.</text>
</comment>
<dbReference type="Gene3D" id="3.40.50.300">
    <property type="entry name" value="P-loop containing nucleotide triphosphate hydrolases"/>
    <property type="match status" value="2"/>
</dbReference>
<evidence type="ECO:0000259" key="18">
    <source>
        <dbReference type="PROSITE" id="PS50158"/>
    </source>
</evidence>
<keyword evidence="9" id="KW-0862">Zinc</keyword>
<feature type="compositionally biased region" description="Low complexity" evidence="17">
    <location>
        <begin position="875"/>
        <end position="884"/>
    </location>
</feature>
<comment type="catalytic activity">
    <reaction evidence="14">
        <text>ATP + H2O = ADP + phosphate + H(+)</text>
        <dbReference type="Rhea" id="RHEA:13065"/>
        <dbReference type="ChEBI" id="CHEBI:15377"/>
        <dbReference type="ChEBI" id="CHEBI:15378"/>
        <dbReference type="ChEBI" id="CHEBI:30616"/>
        <dbReference type="ChEBI" id="CHEBI:43474"/>
        <dbReference type="ChEBI" id="CHEBI:456216"/>
        <dbReference type="EC" id="3.6.4.13"/>
    </reaction>
</comment>
<evidence type="ECO:0000256" key="2">
    <source>
        <dbReference type="ARBA" id="ARBA00012552"/>
    </source>
</evidence>
<feature type="compositionally biased region" description="Low complexity" evidence="17">
    <location>
        <begin position="751"/>
        <end position="760"/>
    </location>
</feature>
<keyword evidence="10" id="KW-0067">ATP-binding</keyword>
<dbReference type="InterPro" id="IPR029717">
    <property type="entry name" value="FAM193"/>
</dbReference>
<feature type="region of interest" description="Disordered" evidence="17">
    <location>
        <begin position="993"/>
        <end position="1043"/>
    </location>
</feature>
<organism evidence="22 23">
    <name type="scientific">Scophthalmus maximus</name>
    <name type="common">Turbot</name>
    <name type="synonym">Psetta maxima</name>
    <dbReference type="NCBI Taxonomy" id="52904"/>
    <lineage>
        <taxon>Eukaryota</taxon>
        <taxon>Metazoa</taxon>
        <taxon>Chordata</taxon>
        <taxon>Craniata</taxon>
        <taxon>Vertebrata</taxon>
        <taxon>Euteleostomi</taxon>
        <taxon>Actinopterygii</taxon>
        <taxon>Neopterygii</taxon>
        <taxon>Teleostei</taxon>
        <taxon>Neoteleostei</taxon>
        <taxon>Acanthomorphata</taxon>
        <taxon>Carangaria</taxon>
        <taxon>Pleuronectiformes</taxon>
        <taxon>Pleuronectoidei</taxon>
        <taxon>Scophthalmidae</taxon>
        <taxon>Scophthalmus</taxon>
    </lineage>
</organism>
<dbReference type="SMART" id="SM00490">
    <property type="entry name" value="HELICc"/>
    <property type="match status" value="1"/>
</dbReference>
<evidence type="ECO:0000256" key="15">
    <source>
        <dbReference type="PROSITE-ProRule" id="PRU00047"/>
    </source>
</evidence>
<feature type="compositionally biased region" description="Polar residues" evidence="17">
    <location>
        <begin position="304"/>
        <end position="317"/>
    </location>
</feature>
<feature type="compositionally biased region" description="Basic and acidic residues" evidence="17">
    <location>
        <begin position="939"/>
        <end position="957"/>
    </location>
</feature>
<dbReference type="SMART" id="SM00487">
    <property type="entry name" value="DEXDc"/>
    <property type="match status" value="1"/>
</dbReference>
<evidence type="ECO:0000256" key="1">
    <source>
        <dbReference type="ARBA" id="ARBA00009689"/>
    </source>
</evidence>
<name>A0A6A4T8W4_SCOMX</name>
<keyword evidence="12" id="KW-0175">Coiled coil</keyword>
<comment type="caution">
    <text evidence="22">The sequence shown here is derived from an EMBL/GenBank/DDBJ whole genome shotgun (WGS) entry which is preliminary data.</text>
</comment>
<feature type="compositionally biased region" description="Basic residues" evidence="17">
    <location>
        <begin position="538"/>
        <end position="550"/>
    </location>
</feature>
<feature type="compositionally biased region" description="Acidic residues" evidence="17">
    <location>
        <begin position="430"/>
        <end position="439"/>
    </location>
</feature>
<feature type="compositionally biased region" description="Basic and acidic residues" evidence="17">
    <location>
        <begin position="1020"/>
        <end position="1043"/>
    </location>
</feature>
<dbReference type="EMBL" id="VEVO01000007">
    <property type="protein sequence ID" value="KAF0039501.1"/>
    <property type="molecule type" value="Genomic_DNA"/>
</dbReference>
<feature type="region of interest" description="Disordered" evidence="17">
    <location>
        <begin position="492"/>
        <end position="511"/>
    </location>
</feature>
<evidence type="ECO:0000259" key="20">
    <source>
        <dbReference type="PROSITE" id="PS51194"/>
    </source>
</evidence>
<comment type="similarity">
    <text evidence="1">Belongs to the FAM193 family.</text>
</comment>
<reference evidence="22 23" key="1">
    <citation type="submission" date="2019-06" db="EMBL/GenBank/DDBJ databases">
        <title>Draft genomes of female and male turbot (Scophthalmus maximus).</title>
        <authorList>
            <person name="Xu H."/>
            <person name="Xu X.-W."/>
            <person name="Shao C."/>
            <person name="Chen S."/>
        </authorList>
    </citation>
    <scope>NUCLEOTIDE SEQUENCE [LARGE SCALE GENOMIC DNA]</scope>
    <source>
        <strain evidence="22">Ysfricsl-2016a</strain>
        <tissue evidence="22">Blood</tissue>
    </source>
</reference>
<feature type="compositionally biased region" description="Basic and acidic residues" evidence="17">
    <location>
        <begin position="201"/>
        <end position="211"/>
    </location>
</feature>
<keyword evidence="6 15" id="KW-0863">Zinc-finger</keyword>
<dbReference type="GO" id="GO:0003724">
    <property type="term" value="F:RNA helicase activity"/>
    <property type="evidence" value="ECO:0007669"/>
    <property type="project" value="UniProtKB-EC"/>
</dbReference>
<dbReference type="SUPFAM" id="SSF52540">
    <property type="entry name" value="P-loop containing nucleoside triphosphate hydrolases"/>
    <property type="match status" value="2"/>
</dbReference>
<keyword evidence="5" id="KW-0547">Nucleotide-binding</keyword>
<dbReference type="GO" id="GO:0005634">
    <property type="term" value="C:nucleus"/>
    <property type="evidence" value="ECO:0007669"/>
    <property type="project" value="TreeGrafter"/>
</dbReference>
<dbReference type="FunFam" id="3.40.50.300:FF:000657">
    <property type="entry name" value="Probable ATP-dependent RNA helicase DDX41"/>
    <property type="match status" value="1"/>
</dbReference>
<dbReference type="InterPro" id="IPR044113">
    <property type="entry name" value="DEADc_DDX41"/>
</dbReference>
<feature type="compositionally biased region" description="Basic and acidic residues" evidence="17">
    <location>
        <begin position="815"/>
        <end position="831"/>
    </location>
</feature>
<feature type="region of interest" description="Disordered" evidence="17">
    <location>
        <begin position="712"/>
        <end position="918"/>
    </location>
</feature>
<feature type="region of interest" description="Disordered" evidence="17">
    <location>
        <begin position="179"/>
        <end position="374"/>
    </location>
</feature>
<dbReference type="CDD" id="cd17951">
    <property type="entry name" value="DEADc_DDX41"/>
    <property type="match status" value="1"/>
</dbReference>
<evidence type="ECO:0000256" key="14">
    <source>
        <dbReference type="ARBA" id="ARBA00047984"/>
    </source>
</evidence>
<dbReference type="InterPro" id="IPR014001">
    <property type="entry name" value="Helicase_ATP-bd"/>
</dbReference>
<evidence type="ECO:0000256" key="4">
    <source>
        <dbReference type="ARBA" id="ARBA00022723"/>
    </source>
</evidence>
<evidence type="ECO:0000256" key="12">
    <source>
        <dbReference type="ARBA" id="ARBA00023054"/>
    </source>
</evidence>
<evidence type="ECO:0000256" key="5">
    <source>
        <dbReference type="ARBA" id="ARBA00022741"/>
    </source>
</evidence>
<feature type="region of interest" description="Disordered" evidence="17">
    <location>
        <begin position="527"/>
        <end position="581"/>
    </location>
</feature>
<evidence type="ECO:0000256" key="13">
    <source>
        <dbReference type="ARBA" id="ARBA00023594"/>
    </source>
</evidence>
<evidence type="ECO:0000256" key="17">
    <source>
        <dbReference type="SAM" id="MobiDB-lite"/>
    </source>
</evidence>
<evidence type="ECO:0000256" key="10">
    <source>
        <dbReference type="ARBA" id="ARBA00022840"/>
    </source>
</evidence>
<dbReference type="PROSITE" id="PS51194">
    <property type="entry name" value="HELICASE_CTER"/>
    <property type="match status" value="1"/>
</dbReference>
<feature type="compositionally biased region" description="Polar residues" evidence="17">
    <location>
        <begin position="179"/>
        <end position="196"/>
    </location>
</feature>
<feature type="compositionally biased region" description="Low complexity" evidence="17">
    <location>
        <begin position="135"/>
        <end position="144"/>
    </location>
</feature>
<evidence type="ECO:0000259" key="21">
    <source>
        <dbReference type="PROSITE" id="PS51195"/>
    </source>
</evidence>
<accession>A0A6A4T8W4</accession>
<dbReference type="PROSITE" id="PS50158">
    <property type="entry name" value="ZF_CCHC"/>
    <property type="match status" value="1"/>
</dbReference>
<feature type="domain" description="Helicase ATP-binding" evidence="19">
    <location>
        <begin position="1142"/>
        <end position="1326"/>
    </location>
</feature>
<dbReference type="Pfam" id="PF00271">
    <property type="entry name" value="Helicase_C"/>
    <property type="match status" value="1"/>
</dbReference>
<dbReference type="PROSITE" id="PS51195">
    <property type="entry name" value="Q_MOTIF"/>
    <property type="match status" value="1"/>
</dbReference>
<dbReference type="PANTHER" id="PTHR15109:SF3">
    <property type="entry name" value="PROTEIN FAM193B"/>
    <property type="match status" value="1"/>
</dbReference>
<evidence type="ECO:0000256" key="9">
    <source>
        <dbReference type="ARBA" id="ARBA00022833"/>
    </source>
</evidence>
<dbReference type="GO" id="GO:0005524">
    <property type="term" value="F:ATP binding"/>
    <property type="evidence" value="ECO:0007669"/>
    <property type="project" value="UniProtKB-KW"/>
</dbReference>
<feature type="domain" description="Helicase C-terminal" evidence="20">
    <location>
        <begin position="1337"/>
        <end position="1521"/>
    </location>
</feature>
<evidence type="ECO:0000256" key="11">
    <source>
        <dbReference type="ARBA" id="ARBA00022884"/>
    </source>
</evidence>
<dbReference type="GO" id="GO:0005737">
    <property type="term" value="C:cytoplasm"/>
    <property type="evidence" value="ECO:0007669"/>
    <property type="project" value="TreeGrafter"/>
</dbReference>
<keyword evidence="11" id="KW-0694">RNA-binding</keyword>
<evidence type="ECO:0000313" key="22">
    <source>
        <dbReference type="EMBL" id="KAF0039501.1"/>
    </source>
</evidence>
<feature type="short sequence motif" description="Q motif" evidence="16">
    <location>
        <begin position="1111"/>
        <end position="1139"/>
    </location>
</feature>
<dbReference type="PANTHER" id="PTHR15109">
    <property type="entry name" value="AGAP004327-PA"/>
    <property type="match status" value="1"/>
</dbReference>
<feature type="region of interest" description="Disordered" evidence="17">
    <location>
        <begin position="420"/>
        <end position="454"/>
    </location>
</feature>
<dbReference type="GO" id="GO:0016787">
    <property type="term" value="F:hydrolase activity"/>
    <property type="evidence" value="ECO:0007669"/>
    <property type="project" value="UniProtKB-KW"/>
</dbReference>
<dbReference type="InterPro" id="IPR001878">
    <property type="entry name" value="Znf_CCHC"/>
</dbReference>
<feature type="region of interest" description="Disordered" evidence="17">
    <location>
        <begin position="936"/>
        <end position="967"/>
    </location>
</feature>
<keyword evidence="4" id="KW-0479">Metal-binding</keyword>
<evidence type="ECO:0000256" key="16">
    <source>
        <dbReference type="PROSITE-ProRule" id="PRU00552"/>
    </source>
</evidence>
<dbReference type="GO" id="GO:0008270">
    <property type="term" value="F:zinc ion binding"/>
    <property type="evidence" value="ECO:0007669"/>
    <property type="project" value="UniProtKB-KW"/>
</dbReference>
<dbReference type="GO" id="GO:0000398">
    <property type="term" value="P:mRNA splicing, via spliceosome"/>
    <property type="evidence" value="ECO:0007669"/>
    <property type="project" value="InterPro"/>
</dbReference>
<dbReference type="InterPro" id="IPR027417">
    <property type="entry name" value="P-loop_NTPase"/>
</dbReference>
<evidence type="ECO:0000256" key="7">
    <source>
        <dbReference type="ARBA" id="ARBA00022801"/>
    </source>
</evidence>
<dbReference type="InterPro" id="IPR001650">
    <property type="entry name" value="Helicase_C-like"/>
</dbReference>
<feature type="compositionally biased region" description="Polar residues" evidence="17">
    <location>
        <begin position="288"/>
        <end position="297"/>
    </location>
</feature>
<dbReference type="PROSITE" id="PS51192">
    <property type="entry name" value="HELICASE_ATP_BIND_1"/>
    <property type="match status" value="1"/>
</dbReference>
<sequence>MKLSVLRPQSAAAQRRRCLRVLRVRSDIGQSGYWTYMGPMRTCCLLCHREFKDWGAGSVNGLPGGHGTKLADAVPALSQALLREAPGRKLADAVPSLSQSLLGEVPLWICQSCCKSVEEEERRSTQEQPTPVPLSHSSSCKSQSCGNGHPEQSTVDWDPSSFLSAHKLSGLWNSAQTNGGEHCNHNTSSHSQQGVTPGSACHEKRGLHEAPGKSAKTTGAKVCPYSHPSSQNSGGSSSGNPLSTSADLCKTTPKHFKTMCRRPTPPGEAFHPSDHHQHTDLSVPPNSPTGLSSQHSSLLPPKPNSGQHGHVTSSSGTGVVPHAPHAAHTPFSPLVPNLHGPTAKLNSPSPDSPTSVHKPSPCKNSHIPAVNTQHSKLGPSLIGCNHPCNGHSQGTVATSNVGHLTAGACRDQACKGHKMTNGTLCHPPSELEEGEDEDSSSERSSCASSSTNQKDGKYCDCCYCEFFGHNAPPAAPTSRNYAEIREKLRSRLTRRKEELPQRPDSELTVAGVIDNRDVDELLDFINSSEPKPVNSAKAAKRARHKQKKKEKAQQGIMGAAGSDPHSDPSEPVDEPIPDGSEASRLLDWPQLELERVNSFLTSRLEEIKNTIKDSIRASFSMYDLNLDVNDFPKKAATLEGNHLLSHLNGSSDLQQIDLDLAPLSLGSFKSHLDLVNGWEDTTAVSSPNTTTTASGVTVGSKDIQRLHTTPSLSKLIRVRSPERCTSAGSDNLPQVPALATAKSKEDMPDPKNTAAGNSGAKAKKNKKQQQKLEQFVPEQNSSKPFKAAIGNETQKPSESKEMASNGSKVGGKPPQHSDQRNGLKKAEEGRSSKQATNGANGGLLNAQRGKGDTETRGGRSEQDAESRAHPTIPANGQQQQQQSKGKNKKNKNKGEKSGSGIDDVFLPKDVDPTELDETDREVEYFKRLLEDLAVFVNKMETESRPKKRDHGEDERSGSEGSEDDDYVPYVPVKIRKHQMLQKMLRLRGKAVDEDLKDNGEEQRDEDEGLGPRSNVSLLDQHQHLKEKAEARKESAKEKQLKEEEKILESVAEGRALMSVKEMAKGIIYDDPIKTSWKAPRYILNMPATRNERVRKKFHILVDGDGIPPPIKSFREMKLPPAILKGLKKKGIVHPTPIQIQGIPTVLSGRDMIGIAFTGSGKTLVFTLPIIMFSLEQEKRLPFFKREGPYGLIICPSRELARQTHSIIEYYCKLLEEEGAPQLRTALCIGGMSVKDQMEVVKHGVHMMVATPGRLMDLLQKKMVSLDICRYLALDEADRMIDMGFEEDIRTIFSYFKGQRQTLLFSATMPKKIQNFAKSALVKPITINVGRAGAASLDVIQEVEYVKEEAKMVYLLECLQKTPPPVLIFAEKKADVDAIHEYLLLKGVEAVAIHGGKDQEERTKAIEAFKEGKKDVLVATDVASKGLDFPAIQHVVNYDMPEEIENYDESVLMDLKALLVEAKQKVPPVLQVLQTGDETMLDIGGERGCTFCGGLGHRITDCPKLEAMQTKQVTNIGRKDYLAHSSMDF</sequence>
<keyword evidence="8" id="KW-0347">Helicase</keyword>
<keyword evidence="7" id="KW-0378">Hydrolase</keyword>
<dbReference type="InterPro" id="IPR014014">
    <property type="entry name" value="RNA_helicase_DEAD_Q_motif"/>
</dbReference>
<feature type="compositionally biased region" description="Basic and acidic residues" evidence="17">
    <location>
        <begin position="492"/>
        <end position="505"/>
    </location>
</feature>